<name>A0A9X8UJF6_9FIRM</name>
<sequence>MVRLASIGDNNVDVYRNLNLVYPGGDCPNVAAFWAKSGQPSAYVGRFGNDRLGDLQYNSLQSLGVDLSGVRRYDEPTAWGSIDLIDGDRIFGEANVAINERHPIEAAEIAALQDGRYDLIHSSQYSFFAPGAFEQFGEGETPVSFDFTSEWTDDILRGRCPYLDYVFLSCSHLGERETGELLQRLVGEYGVKLAAGTRGMEGSWLFDGHTLFFQEAFPCQTVDTLGAGDAFLTRFLLCYTAGKKEMKELLRAFPQGGPSEEALYSCEEKLIRHSLAQASLFAARCCQENGAFGLAIPYQG</sequence>
<dbReference type="Gene3D" id="3.40.1190.20">
    <property type="match status" value="1"/>
</dbReference>
<evidence type="ECO:0000256" key="2">
    <source>
        <dbReference type="ARBA" id="ARBA00022777"/>
    </source>
</evidence>
<evidence type="ECO:0000313" key="5">
    <source>
        <dbReference type="Proteomes" id="UP000294682"/>
    </source>
</evidence>
<feature type="domain" description="Carbohydrate kinase PfkB" evidence="3">
    <location>
        <begin position="22"/>
        <end position="244"/>
    </location>
</feature>
<evidence type="ECO:0000259" key="3">
    <source>
        <dbReference type="Pfam" id="PF00294"/>
    </source>
</evidence>
<dbReference type="InterPro" id="IPR011611">
    <property type="entry name" value="PfkB_dom"/>
</dbReference>
<dbReference type="AlphaFoldDB" id="A0A9X8UJF6"/>
<dbReference type="SUPFAM" id="SSF53613">
    <property type="entry name" value="Ribokinase-like"/>
    <property type="match status" value="1"/>
</dbReference>
<protein>
    <submittedName>
        <fullName evidence="4">Fructoselysine 6-kinase</fullName>
    </submittedName>
</protein>
<reference evidence="4 5" key="1">
    <citation type="submission" date="2019-03" db="EMBL/GenBank/DDBJ databases">
        <title>Genomic Encyclopedia of Type Strains, Phase IV (KMG-IV): sequencing the most valuable type-strain genomes for metagenomic binning, comparative biology and taxonomic classification.</title>
        <authorList>
            <person name="Goeker M."/>
        </authorList>
    </citation>
    <scope>NUCLEOTIDE SEQUENCE [LARGE SCALE GENOMIC DNA]</scope>
    <source>
        <strain evidence="4 5">DSM 100433</strain>
    </source>
</reference>
<evidence type="ECO:0000313" key="4">
    <source>
        <dbReference type="EMBL" id="TCL43183.1"/>
    </source>
</evidence>
<dbReference type="PANTHER" id="PTHR10584">
    <property type="entry name" value="SUGAR KINASE"/>
    <property type="match status" value="1"/>
</dbReference>
<comment type="caution">
    <text evidence="4">The sequence shown here is derived from an EMBL/GenBank/DDBJ whole genome shotgun (WGS) entry which is preliminary data.</text>
</comment>
<keyword evidence="5" id="KW-1185">Reference proteome</keyword>
<keyword evidence="2" id="KW-0418">Kinase</keyword>
<dbReference type="PANTHER" id="PTHR10584:SF166">
    <property type="entry name" value="RIBOKINASE"/>
    <property type="match status" value="1"/>
</dbReference>
<accession>A0A9X8UJF6</accession>
<dbReference type="Pfam" id="PF00294">
    <property type="entry name" value="PfkB"/>
    <property type="match status" value="1"/>
</dbReference>
<dbReference type="RefSeq" id="WP_165873156.1">
    <property type="nucleotide sequence ID" value="NZ_SLUK01000006.1"/>
</dbReference>
<gene>
    <name evidence="4" type="ORF">EDD78_10643</name>
</gene>
<dbReference type="EMBL" id="SLUK01000006">
    <property type="protein sequence ID" value="TCL43183.1"/>
    <property type="molecule type" value="Genomic_DNA"/>
</dbReference>
<dbReference type="GO" id="GO:0016301">
    <property type="term" value="F:kinase activity"/>
    <property type="evidence" value="ECO:0007669"/>
    <property type="project" value="UniProtKB-KW"/>
</dbReference>
<organism evidence="4 5">
    <name type="scientific">Harryflintia acetispora</name>
    <dbReference type="NCBI Taxonomy" id="1849041"/>
    <lineage>
        <taxon>Bacteria</taxon>
        <taxon>Bacillati</taxon>
        <taxon>Bacillota</taxon>
        <taxon>Clostridia</taxon>
        <taxon>Eubacteriales</taxon>
        <taxon>Oscillospiraceae</taxon>
        <taxon>Harryflintia</taxon>
    </lineage>
</organism>
<dbReference type="Proteomes" id="UP000294682">
    <property type="component" value="Unassembled WGS sequence"/>
</dbReference>
<dbReference type="InterPro" id="IPR029056">
    <property type="entry name" value="Ribokinase-like"/>
</dbReference>
<keyword evidence="1" id="KW-0808">Transferase</keyword>
<proteinExistence type="predicted"/>
<evidence type="ECO:0000256" key="1">
    <source>
        <dbReference type="ARBA" id="ARBA00022679"/>
    </source>
</evidence>